<organism evidence="1 2">
    <name type="scientific">Mycolicibacterium neworleansense</name>
    <dbReference type="NCBI Taxonomy" id="146018"/>
    <lineage>
        <taxon>Bacteria</taxon>
        <taxon>Bacillati</taxon>
        <taxon>Actinomycetota</taxon>
        <taxon>Actinomycetes</taxon>
        <taxon>Mycobacteriales</taxon>
        <taxon>Mycobacteriaceae</taxon>
        <taxon>Mycolicibacterium</taxon>
    </lineage>
</organism>
<reference evidence="2" key="1">
    <citation type="submission" date="2015-07" db="EMBL/GenBank/DDBJ databases">
        <authorList>
            <person name="Urmite Genomes"/>
        </authorList>
    </citation>
    <scope>NUCLEOTIDE SEQUENCE [LARGE SCALE GENOMIC DNA]</scope>
    <source>
        <strain evidence="2">type strain: ATCC 49404</strain>
    </source>
</reference>
<name>A0A0H5RVN6_9MYCO</name>
<dbReference type="AlphaFoldDB" id="A0A0H5RVN6"/>
<proteinExistence type="predicted"/>
<accession>A0A0H5RVN6</accession>
<sequence>MITAAGVDSASSVTIGSWASEPRMNIALIGRPVSASSPARSAAKVSERSMRSALTSSGVTIATTAASGSMMHTAMSSCSVISEMPLASMPAASISETAKTFP</sequence>
<evidence type="ECO:0000313" key="2">
    <source>
        <dbReference type="Proteomes" id="UP000199147"/>
    </source>
</evidence>
<evidence type="ECO:0000313" key="1">
    <source>
        <dbReference type="EMBL" id="CRZ18003.1"/>
    </source>
</evidence>
<dbReference type="EMBL" id="CWKH01000002">
    <property type="protein sequence ID" value="CRZ18003.1"/>
    <property type="molecule type" value="Genomic_DNA"/>
</dbReference>
<dbReference type="Proteomes" id="UP000199147">
    <property type="component" value="Unassembled WGS sequence"/>
</dbReference>
<gene>
    <name evidence="1" type="ORF">BN2156_04900</name>
</gene>
<keyword evidence="2" id="KW-1185">Reference proteome</keyword>
<protein>
    <submittedName>
        <fullName evidence="1">Uncharacterized protein</fullName>
    </submittedName>
</protein>